<organism evidence="2 3">
    <name type="scientific">Microbacterium awajiense</name>
    <dbReference type="NCBI Taxonomy" id="415214"/>
    <lineage>
        <taxon>Bacteria</taxon>
        <taxon>Bacillati</taxon>
        <taxon>Actinomycetota</taxon>
        <taxon>Actinomycetes</taxon>
        <taxon>Micrococcales</taxon>
        <taxon>Microbacteriaceae</taxon>
        <taxon>Microbacterium</taxon>
    </lineage>
</organism>
<keyword evidence="1" id="KW-1133">Transmembrane helix</keyword>
<keyword evidence="3" id="KW-1185">Reference proteome</keyword>
<evidence type="ECO:0000313" key="2">
    <source>
        <dbReference type="EMBL" id="GAA3636203.1"/>
    </source>
</evidence>
<gene>
    <name evidence="2" type="ORF">GCM10022200_19430</name>
</gene>
<dbReference type="RefSeq" id="WP_344737971.1">
    <property type="nucleotide sequence ID" value="NZ_BAAAYU010000005.1"/>
</dbReference>
<name>A0ABP7ANE9_9MICO</name>
<reference evidence="3" key="1">
    <citation type="journal article" date="2019" name="Int. J. Syst. Evol. Microbiol.">
        <title>The Global Catalogue of Microorganisms (GCM) 10K type strain sequencing project: providing services to taxonomists for standard genome sequencing and annotation.</title>
        <authorList>
            <consortium name="The Broad Institute Genomics Platform"/>
            <consortium name="The Broad Institute Genome Sequencing Center for Infectious Disease"/>
            <person name="Wu L."/>
            <person name="Ma J."/>
        </authorList>
    </citation>
    <scope>NUCLEOTIDE SEQUENCE [LARGE SCALE GENOMIC DNA]</scope>
    <source>
        <strain evidence="3">JCM 16544</strain>
    </source>
</reference>
<proteinExistence type="predicted"/>
<accession>A0ABP7ANE9</accession>
<dbReference type="EMBL" id="BAAAYU010000005">
    <property type="protein sequence ID" value="GAA3636203.1"/>
    <property type="molecule type" value="Genomic_DNA"/>
</dbReference>
<evidence type="ECO:0000313" key="3">
    <source>
        <dbReference type="Proteomes" id="UP001501697"/>
    </source>
</evidence>
<evidence type="ECO:0000256" key="1">
    <source>
        <dbReference type="SAM" id="Phobius"/>
    </source>
</evidence>
<protein>
    <recommendedName>
        <fullName evidence="4">Potassium transporter Trk</fullName>
    </recommendedName>
</protein>
<sequence>MDEHSSERVSVRRAPKFGVFLAAGAAVGILLALILTFSFDGSSVVSPNTGVEYSTGQVFGFLLLVCIPVLLAIAAVIALVFDRRSRRHTHEVTIDHESVRDERDDD</sequence>
<dbReference type="Proteomes" id="UP001501697">
    <property type="component" value="Unassembled WGS sequence"/>
</dbReference>
<comment type="caution">
    <text evidence="2">The sequence shown here is derived from an EMBL/GenBank/DDBJ whole genome shotgun (WGS) entry which is preliminary data.</text>
</comment>
<feature type="transmembrane region" description="Helical" evidence="1">
    <location>
        <begin position="59"/>
        <end position="81"/>
    </location>
</feature>
<keyword evidence="1" id="KW-0472">Membrane</keyword>
<evidence type="ECO:0008006" key="4">
    <source>
        <dbReference type="Google" id="ProtNLM"/>
    </source>
</evidence>
<keyword evidence="1" id="KW-0812">Transmembrane</keyword>
<feature type="transmembrane region" description="Helical" evidence="1">
    <location>
        <begin position="17"/>
        <end position="39"/>
    </location>
</feature>